<dbReference type="HOGENOM" id="CLU_000445_114_58_2"/>
<dbReference type="InterPro" id="IPR003594">
    <property type="entry name" value="HATPase_dom"/>
</dbReference>
<evidence type="ECO:0000256" key="3">
    <source>
        <dbReference type="ARBA" id="ARBA00022553"/>
    </source>
</evidence>
<dbReference type="Gene3D" id="3.30.565.10">
    <property type="entry name" value="Histidine kinase-like ATPase, C-terminal domain"/>
    <property type="match status" value="1"/>
</dbReference>
<dbReference type="STRING" id="693661.Arcve_0189"/>
<dbReference type="EMBL" id="CP002588">
    <property type="protein sequence ID" value="AEA46228.1"/>
    <property type="molecule type" value="Genomic_DNA"/>
</dbReference>
<dbReference type="PRINTS" id="PR00344">
    <property type="entry name" value="BCTRLSENSOR"/>
</dbReference>
<feature type="coiled-coil region" evidence="6">
    <location>
        <begin position="209"/>
        <end position="239"/>
    </location>
</feature>
<keyword evidence="6" id="KW-0175">Coiled coil</keyword>
<evidence type="ECO:0000256" key="2">
    <source>
        <dbReference type="ARBA" id="ARBA00012438"/>
    </source>
</evidence>
<dbReference type="SMART" id="SM00091">
    <property type="entry name" value="PAS"/>
    <property type="match status" value="2"/>
</dbReference>
<dbReference type="GO" id="GO:0004673">
    <property type="term" value="F:protein histidine kinase activity"/>
    <property type="evidence" value="ECO:0007669"/>
    <property type="project" value="UniProtKB-EC"/>
</dbReference>
<dbReference type="InterPro" id="IPR052162">
    <property type="entry name" value="Sensor_kinase/Photoreceptor"/>
</dbReference>
<feature type="domain" description="PAS" evidence="8">
    <location>
        <begin position="126"/>
        <end position="171"/>
    </location>
</feature>
<dbReference type="SUPFAM" id="SSF55785">
    <property type="entry name" value="PYP-like sensor domain (PAS domain)"/>
    <property type="match status" value="2"/>
</dbReference>
<keyword evidence="4" id="KW-0808">Transferase</keyword>
<dbReference type="InterPro" id="IPR000014">
    <property type="entry name" value="PAS"/>
</dbReference>
<evidence type="ECO:0000259" key="8">
    <source>
        <dbReference type="PROSITE" id="PS50112"/>
    </source>
</evidence>
<sequence>MRSKANEILKSIPVALILTDSQLKITGCSREAERLFREGEEELRGRSLPSLIAFDAEATSQQIFVAEGIRKDGQRIILECRCSPLKNGFIFACRDITEEVIRRSESEEYRHFFVRSRDVLFRLGKIEINPAFCSVLGYDLSDLVNATFQRLVHPDDVKKVVEEISKVFRGEPARFEFRMLARDGRTMWFEVVAWPWIENSALVGVEGILRDITDRKEREEELKRRVRRLEVLNRVLRHEFCNYLTTLKNFVEIAREDPKSEYFDRIDNVIAQALELIDEVRSAEEVERSEELKPVNLTEVLLREIENVKEPGVIVTTSVPEDLIVMANEMLHVVFDNILRNAVVHNDKDEKRIWASANRVDGWIEVRIADNGPGIPDEVKEEVFKEGFKGESSGRTGLGLYLVKTLIERYGGSIHVEDNEPEGSVFVLRLREV</sequence>
<dbReference type="CDD" id="cd00075">
    <property type="entry name" value="HATPase"/>
    <property type="match status" value="1"/>
</dbReference>
<dbReference type="SMART" id="SM00387">
    <property type="entry name" value="HATPase_c"/>
    <property type="match status" value="1"/>
</dbReference>
<comment type="catalytic activity">
    <reaction evidence="1">
        <text>ATP + protein L-histidine = ADP + protein N-phospho-L-histidine.</text>
        <dbReference type="EC" id="2.7.13.3"/>
    </reaction>
</comment>
<gene>
    <name evidence="10" type="ordered locus">Arcve_0189</name>
</gene>
<dbReference type="SMART" id="SM00086">
    <property type="entry name" value="PAC"/>
    <property type="match status" value="2"/>
</dbReference>
<name>F2KNK0_ARCVS</name>
<reference evidence="10 11" key="1">
    <citation type="submission" date="2011-03" db="EMBL/GenBank/DDBJ databases">
        <title>The complete genome of Archaeoglobus veneficus SNP6.</title>
        <authorList>
            <consortium name="US DOE Joint Genome Institute (JGI-PGF)"/>
            <person name="Lucas S."/>
            <person name="Copeland A."/>
            <person name="Lapidus A."/>
            <person name="Bruce D."/>
            <person name="Goodwin L."/>
            <person name="Pitluck S."/>
            <person name="Kyrpides N."/>
            <person name="Mavromatis K."/>
            <person name="Pagani I."/>
            <person name="Ivanova N."/>
            <person name="Mikhailova N."/>
            <person name="Lu M."/>
            <person name="Detter J.C."/>
            <person name="Tapia R."/>
            <person name="Han C."/>
            <person name="Land M."/>
            <person name="Hauser L."/>
            <person name="Markowitz V."/>
            <person name="Cheng J.-F."/>
            <person name="Hugenholtz P."/>
            <person name="Woyke T."/>
            <person name="Wu D."/>
            <person name="Spring S."/>
            <person name="Brambilla E."/>
            <person name="Klenk H.-P."/>
            <person name="Eisen J.A."/>
        </authorList>
    </citation>
    <scope>NUCLEOTIDE SEQUENCE [LARGE SCALE GENOMIC DNA]</scope>
    <source>
        <strain evidence="11">SNP6</strain>
    </source>
</reference>
<dbReference type="InterPro" id="IPR005467">
    <property type="entry name" value="His_kinase_dom"/>
</dbReference>
<dbReference type="PANTHER" id="PTHR43304:SF1">
    <property type="entry name" value="PAC DOMAIN-CONTAINING PROTEIN"/>
    <property type="match status" value="1"/>
</dbReference>
<dbReference type="PROSITE" id="PS50109">
    <property type="entry name" value="HIS_KIN"/>
    <property type="match status" value="1"/>
</dbReference>
<dbReference type="CDD" id="cd00130">
    <property type="entry name" value="PAS"/>
    <property type="match status" value="2"/>
</dbReference>
<dbReference type="NCBIfam" id="TIGR00229">
    <property type="entry name" value="sensory_box"/>
    <property type="match status" value="2"/>
</dbReference>
<keyword evidence="3" id="KW-0597">Phosphoprotein</keyword>
<dbReference type="InterPro" id="IPR013655">
    <property type="entry name" value="PAS_fold_3"/>
</dbReference>
<evidence type="ECO:0000256" key="6">
    <source>
        <dbReference type="SAM" id="Coils"/>
    </source>
</evidence>
<dbReference type="InterPro" id="IPR001610">
    <property type="entry name" value="PAC"/>
</dbReference>
<organism evidence="10 11">
    <name type="scientific">Archaeoglobus veneficus (strain DSM 11195 / SNP6)</name>
    <dbReference type="NCBI Taxonomy" id="693661"/>
    <lineage>
        <taxon>Archaea</taxon>
        <taxon>Methanobacteriati</taxon>
        <taxon>Methanobacteriota</taxon>
        <taxon>Archaeoglobi</taxon>
        <taxon>Archaeoglobales</taxon>
        <taxon>Archaeoglobaceae</taxon>
        <taxon>Archaeoglobus</taxon>
    </lineage>
</organism>
<dbReference type="InterPro" id="IPR000700">
    <property type="entry name" value="PAS-assoc_C"/>
</dbReference>
<dbReference type="Pfam" id="PF02518">
    <property type="entry name" value="HATPase_c"/>
    <property type="match status" value="1"/>
</dbReference>
<dbReference type="Pfam" id="PF08447">
    <property type="entry name" value="PAS_3"/>
    <property type="match status" value="1"/>
</dbReference>
<dbReference type="KEGG" id="ave:Arcve_0189"/>
<evidence type="ECO:0000313" key="10">
    <source>
        <dbReference type="EMBL" id="AEA46228.1"/>
    </source>
</evidence>
<feature type="domain" description="PAC" evidence="9">
    <location>
        <begin position="173"/>
        <end position="224"/>
    </location>
</feature>
<protein>
    <recommendedName>
        <fullName evidence="2">histidine kinase</fullName>
        <ecNumber evidence="2">2.7.13.3</ecNumber>
    </recommendedName>
</protein>
<evidence type="ECO:0000313" key="11">
    <source>
        <dbReference type="Proteomes" id="UP000008136"/>
    </source>
</evidence>
<dbReference type="PROSITE" id="PS50113">
    <property type="entry name" value="PAC"/>
    <property type="match status" value="1"/>
</dbReference>
<dbReference type="eggNOG" id="arCOG06712">
    <property type="taxonomic scope" value="Archaea"/>
</dbReference>
<dbReference type="PANTHER" id="PTHR43304">
    <property type="entry name" value="PHYTOCHROME-LIKE PROTEIN CPH1"/>
    <property type="match status" value="1"/>
</dbReference>
<dbReference type="InterPro" id="IPR035965">
    <property type="entry name" value="PAS-like_dom_sf"/>
</dbReference>
<feature type="domain" description="Histidine kinase" evidence="7">
    <location>
        <begin position="235"/>
        <end position="433"/>
    </location>
</feature>
<dbReference type="Pfam" id="PF08448">
    <property type="entry name" value="PAS_4"/>
    <property type="match status" value="1"/>
</dbReference>
<dbReference type="AlphaFoldDB" id="F2KNK0"/>
<accession>F2KNK0</accession>
<evidence type="ECO:0000256" key="4">
    <source>
        <dbReference type="ARBA" id="ARBA00022679"/>
    </source>
</evidence>
<proteinExistence type="predicted"/>
<dbReference type="Gene3D" id="3.30.450.20">
    <property type="entry name" value="PAS domain"/>
    <property type="match status" value="2"/>
</dbReference>
<evidence type="ECO:0000256" key="1">
    <source>
        <dbReference type="ARBA" id="ARBA00000085"/>
    </source>
</evidence>
<evidence type="ECO:0000256" key="5">
    <source>
        <dbReference type="ARBA" id="ARBA00022777"/>
    </source>
</evidence>
<dbReference type="InterPro" id="IPR036890">
    <property type="entry name" value="HATPase_C_sf"/>
</dbReference>
<keyword evidence="5 10" id="KW-0418">Kinase</keyword>
<dbReference type="SUPFAM" id="SSF55874">
    <property type="entry name" value="ATPase domain of HSP90 chaperone/DNA topoisomerase II/histidine kinase"/>
    <property type="match status" value="1"/>
</dbReference>
<dbReference type="Proteomes" id="UP000008136">
    <property type="component" value="Chromosome"/>
</dbReference>
<dbReference type="EC" id="2.7.13.3" evidence="2"/>
<dbReference type="InterPro" id="IPR004358">
    <property type="entry name" value="Sig_transdc_His_kin-like_C"/>
</dbReference>
<evidence type="ECO:0000259" key="9">
    <source>
        <dbReference type="PROSITE" id="PS50113"/>
    </source>
</evidence>
<evidence type="ECO:0000259" key="7">
    <source>
        <dbReference type="PROSITE" id="PS50109"/>
    </source>
</evidence>
<keyword evidence="11" id="KW-1185">Reference proteome</keyword>
<dbReference type="eggNOG" id="arCOG06408">
    <property type="taxonomic scope" value="Archaea"/>
</dbReference>
<dbReference type="InterPro" id="IPR013656">
    <property type="entry name" value="PAS_4"/>
</dbReference>
<dbReference type="PROSITE" id="PS50112">
    <property type="entry name" value="PAS"/>
    <property type="match status" value="1"/>
</dbReference>